<keyword evidence="1" id="KW-0812">Transmembrane</keyword>
<dbReference type="InterPro" id="IPR012429">
    <property type="entry name" value="HGSNAT_cat"/>
</dbReference>
<evidence type="ECO:0000313" key="4">
    <source>
        <dbReference type="EMBL" id="MCY1137130.1"/>
    </source>
</evidence>
<dbReference type="Pfam" id="PF07786">
    <property type="entry name" value="HGSNAT_cat"/>
    <property type="match status" value="1"/>
</dbReference>
<feature type="transmembrane region" description="Helical" evidence="1">
    <location>
        <begin position="132"/>
        <end position="156"/>
    </location>
</feature>
<dbReference type="Pfam" id="PF04235">
    <property type="entry name" value="DUF418"/>
    <property type="match status" value="1"/>
</dbReference>
<feature type="transmembrane region" description="Helical" evidence="1">
    <location>
        <begin position="246"/>
        <end position="263"/>
    </location>
</feature>
<proteinExistence type="predicted"/>
<feature type="domain" description="DUF418" evidence="2">
    <location>
        <begin position="174"/>
        <end position="312"/>
    </location>
</feature>
<dbReference type="PANTHER" id="PTHR30590">
    <property type="entry name" value="INNER MEMBRANE PROTEIN"/>
    <property type="match status" value="1"/>
</dbReference>
<evidence type="ECO:0000259" key="2">
    <source>
        <dbReference type="Pfam" id="PF04235"/>
    </source>
</evidence>
<evidence type="ECO:0000313" key="5">
    <source>
        <dbReference type="Proteomes" id="UP001151002"/>
    </source>
</evidence>
<feature type="domain" description="Heparan-alpha-glucosaminide N-acetyltransferase catalytic" evidence="3">
    <location>
        <begin position="4"/>
        <end position="145"/>
    </location>
</feature>
<feature type="transmembrane region" description="Helical" evidence="1">
    <location>
        <begin position="176"/>
        <end position="195"/>
    </location>
</feature>
<dbReference type="InterPro" id="IPR007349">
    <property type="entry name" value="DUF418"/>
</dbReference>
<evidence type="ECO:0000256" key="1">
    <source>
        <dbReference type="SAM" id="Phobius"/>
    </source>
</evidence>
<dbReference type="InterPro" id="IPR052529">
    <property type="entry name" value="Bact_Transport_Assoc"/>
</dbReference>
<comment type="caution">
    <text evidence="4">The sequence shown here is derived from an EMBL/GenBank/DDBJ whole genome shotgun (WGS) entry which is preliminary data.</text>
</comment>
<keyword evidence="1" id="KW-0472">Membrane</keyword>
<gene>
    <name evidence="4" type="ORF">OWR29_03905</name>
</gene>
<reference evidence="4" key="1">
    <citation type="submission" date="2022-11" db="EMBL/GenBank/DDBJ databases">
        <authorList>
            <person name="Somphong A."/>
            <person name="Phongsopitanun W."/>
        </authorList>
    </citation>
    <scope>NUCLEOTIDE SEQUENCE</scope>
    <source>
        <strain evidence="4">Pm04-4</strain>
    </source>
</reference>
<name>A0ABT4AUN1_9ACTN</name>
<dbReference type="EMBL" id="JAPNTZ010000001">
    <property type="protein sequence ID" value="MCY1137130.1"/>
    <property type="molecule type" value="Genomic_DNA"/>
</dbReference>
<protein>
    <submittedName>
        <fullName evidence="4">DUF418 domain-containing protein</fullName>
    </submittedName>
</protein>
<dbReference type="RefSeq" id="WP_267560954.1">
    <property type="nucleotide sequence ID" value="NZ_JAPNTZ010000001.1"/>
</dbReference>
<feature type="transmembrane region" description="Helical" evidence="1">
    <location>
        <begin position="207"/>
        <end position="226"/>
    </location>
</feature>
<feature type="transmembrane region" description="Helical" evidence="1">
    <location>
        <begin position="12"/>
        <end position="30"/>
    </location>
</feature>
<feature type="transmembrane region" description="Helical" evidence="1">
    <location>
        <begin position="82"/>
        <end position="101"/>
    </location>
</feature>
<accession>A0ABT4AUN1</accession>
<keyword evidence="5" id="KW-1185">Reference proteome</keyword>
<feature type="transmembrane region" description="Helical" evidence="1">
    <location>
        <begin position="50"/>
        <end position="70"/>
    </location>
</feature>
<dbReference type="Proteomes" id="UP001151002">
    <property type="component" value="Unassembled WGS sequence"/>
</dbReference>
<keyword evidence="1" id="KW-1133">Transmembrane helix</keyword>
<feature type="transmembrane region" description="Helical" evidence="1">
    <location>
        <begin position="270"/>
        <end position="293"/>
    </location>
</feature>
<evidence type="ECO:0000259" key="3">
    <source>
        <dbReference type="Pfam" id="PF07786"/>
    </source>
</evidence>
<sequence length="320" mass="35399">MARRIHELDALRGLALAGIVEFNIVQMTGFPRPEGPAADHPGAYVWEALFIQRPFPIFSFLFGISFALFLRTAGNRTDRPRLVLLRRLLWLGVFSALHTLLQPGEVLKFYAAFGIVVLLPASYLSRRWVLGLGVVLTLAASLTFNGLFIIPGLFLLGLATAQYGIPDTLDQRTRQLGIAFAGAVPVTAVMLWLQWQAGVGHPANYRILPAGTVCAFLITVGFLLLMRTGLRRPLDAVLGPMGRMALTNYVLASVLILLADRLFDLGHASGFAPIVWTGLAIGVIQAALSIVWLRHFRYGPLEWLWRALTWWRPVPIRAVQ</sequence>
<dbReference type="PANTHER" id="PTHR30590:SF3">
    <property type="entry name" value="HYPOTHETICAL MEMBRANE SPANNING PROTEIN"/>
    <property type="match status" value="1"/>
</dbReference>
<organism evidence="4 5">
    <name type="scientific">Paractinoplanes pyxinae</name>
    <dbReference type="NCBI Taxonomy" id="2997416"/>
    <lineage>
        <taxon>Bacteria</taxon>
        <taxon>Bacillati</taxon>
        <taxon>Actinomycetota</taxon>
        <taxon>Actinomycetes</taxon>
        <taxon>Micromonosporales</taxon>
        <taxon>Micromonosporaceae</taxon>
        <taxon>Paractinoplanes</taxon>
    </lineage>
</organism>